<protein>
    <recommendedName>
        <fullName evidence="3">Peptidase M15A C-terminal domain-containing protein</fullName>
    </recommendedName>
</protein>
<evidence type="ECO:0000313" key="2">
    <source>
        <dbReference type="Proteomes" id="UP000075349"/>
    </source>
</evidence>
<dbReference type="EMBL" id="LOMK01000002">
    <property type="protein sequence ID" value="KYN23689.1"/>
    <property type="molecule type" value="Genomic_DNA"/>
</dbReference>
<dbReference type="PANTHER" id="PTHR32305">
    <property type="match status" value="1"/>
</dbReference>
<organism evidence="1 2">
    <name type="scientific">Vibrio cidicii</name>
    <dbReference type="NCBI Taxonomy" id="1763883"/>
    <lineage>
        <taxon>Bacteria</taxon>
        <taxon>Pseudomonadati</taxon>
        <taxon>Pseudomonadota</taxon>
        <taxon>Gammaproteobacteria</taxon>
        <taxon>Vibrionales</taxon>
        <taxon>Vibrionaceae</taxon>
        <taxon>Vibrio</taxon>
    </lineage>
</organism>
<dbReference type="SUPFAM" id="SSF55166">
    <property type="entry name" value="Hedgehog/DD-peptidase"/>
    <property type="match status" value="1"/>
</dbReference>
<reference evidence="2" key="1">
    <citation type="submission" date="2015-12" db="EMBL/GenBank/DDBJ databases">
        <authorList>
            <person name="Tarr C.L."/>
            <person name="Gladney L.M."/>
        </authorList>
    </citation>
    <scope>NUCLEOTIDE SEQUENCE [LARGE SCALE GENOMIC DNA]</scope>
    <source>
        <strain evidence="2">2756-81</strain>
    </source>
</reference>
<dbReference type="InterPro" id="IPR009045">
    <property type="entry name" value="Zn_M74/Hedgehog-like"/>
</dbReference>
<name>A0A151JD24_9VIBR</name>
<comment type="caution">
    <text evidence="1">The sequence shown here is derived from an EMBL/GenBank/DDBJ whole genome shotgun (WGS) entry which is preliminary data.</text>
</comment>
<evidence type="ECO:0000313" key="1">
    <source>
        <dbReference type="EMBL" id="KYN23689.1"/>
    </source>
</evidence>
<dbReference type="InterPro" id="IPR022385">
    <property type="entry name" value="Rhs_assc_core"/>
</dbReference>
<dbReference type="Proteomes" id="UP000075349">
    <property type="component" value="Unassembled WGS sequence"/>
</dbReference>
<dbReference type="Gene3D" id="2.180.10.10">
    <property type="entry name" value="RHS repeat-associated core"/>
    <property type="match status" value="1"/>
</dbReference>
<dbReference type="AlphaFoldDB" id="A0A151JD24"/>
<dbReference type="InterPro" id="IPR050708">
    <property type="entry name" value="T6SS_VgrG/RHS"/>
</dbReference>
<accession>A0A151JD24</accession>
<dbReference type="Gene3D" id="3.30.1380.10">
    <property type="match status" value="1"/>
</dbReference>
<dbReference type="NCBIfam" id="TIGR03696">
    <property type="entry name" value="Rhs_assc_core"/>
    <property type="match status" value="1"/>
</dbReference>
<gene>
    <name evidence="1" type="ORF">AUQ44_17320</name>
</gene>
<sequence>MFGHQRYFVVSLLDKPLPLVARMGFTGHEMLDDMGLIHMNGRVYDPTLARFLSADPYIQDKWFGTQAFNRYSYVQNNPLSYVDPTGLYSQAPNGMGTSSDAARAQARASYAQAMANTGAIAFGGYASLAKSQSAVANEGRLATTLQHFTVGEGGPLVSLVANKDGKTTIQRTDSHGNIVGTLTLNKNVTLKNDGFRNQLLDLSEFADGANIVVLSGFRDQSKQNSLIASGNIRAAKLSQHTVGLAADLRISGMTAKQASITAFKSRIFNRVNLYTSSDSIHVDQRAGFLWLLWR</sequence>
<proteinExistence type="predicted"/>
<evidence type="ECO:0008006" key="3">
    <source>
        <dbReference type="Google" id="ProtNLM"/>
    </source>
</evidence>
<dbReference type="PANTHER" id="PTHR32305:SF15">
    <property type="entry name" value="PROTEIN RHSA-RELATED"/>
    <property type="match status" value="1"/>
</dbReference>